<organism evidence="1 2">
    <name type="scientific">Streptomyces jumonjinensis</name>
    <dbReference type="NCBI Taxonomy" id="1945"/>
    <lineage>
        <taxon>Bacteria</taxon>
        <taxon>Bacillati</taxon>
        <taxon>Actinomycetota</taxon>
        <taxon>Actinomycetes</taxon>
        <taxon>Kitasatosporales</taxon>
        <taxon>Streptomycetaceae</taxon>
        <taxon>Streptomyces</taxon>
    </lineage>
</organism>
<evidence type="ECO:0000313" key="2">
    <source>
        <dbReference type="Proteomes" id="UP000419138"/>
    </source>
</evidence>
<sequence>MTTLPPYTGDTPTCTACGHRSARTEYRALGECIHEDPGGIAIGLNLAPRLHRECERCDYAWDEATITTECAVDTTTLTAALDRASTAEAAVARVRAIKKAPGRSPHNRYANAVDDGWDSALSAVHAALDQPKETS</sequence>
<name>A0A646KP86_STRJU</name>
<reference evidence="1 2" key="1">
    <citation type="submission" date="2019-05" db="EMBL/GenBank/DDBJ databases">
        <title>Comparative genomics and metabolomics analyses of clavulanic acid producing Streptomyces species provides insight into specialized metabolism and evolution of beta-lactam biosynthetic gene clusters.</title>
        <authorList>
            <person name="Moore M.A."/>
            <person name="Cruz-Morales P."/>
            <person name="Barona Gomez F."/>
            <person name="Kapil T."/>
        </authorList>
    </citation>
    <scope>NUCLEOTIDE SEQUENCE [LARGE SCALE GENOMIC DNA]</scope>
    <source>
        <strain evidence="1 2">NRRL 5741</strain>
    </source>
</reference>
<dbReference type="RefSeq" id="WP_153525385.1">
    <property type="nucleotide sequence ID" value="NZ_JBEPDZ010000025.1"/>
</dbReference>
<comment type="caution">
    <text evidence="1">The sequence shown here is derived from an EMBL/GenBank/DDBJ whole genome shotgun (WGS) entry which is preliminary data.</text>
</comment>
<keyword evidence="2" id="KW-1185">Reference proteome</keyword>
<protein>
    <submittedName>
        <fullName evidence="1">Uncharacterized protein</fullName>
    </submittedName>
</protein>
<dbReference type="Proteomes" id="UP000419138">
    <property type="component" value="Unassembled WGS sequence"/>
</dbReference>
<gene>
    <name evidence="1" type="ORF">FF041_28015</name>
</gene>
<dbReference type="AlphaFoldDB" id="A0A646KP86"/>
<dbReference type="EMBL" id="VCLA01000180">
    <property type="protein sequence ID" value="MQT03877.1"/>
    <property type="molecule type" value="Genomic_DNA"/>
</dbReference>
<dbReference type="OrthoDB" id="4325290at2"/>
<evidence type="ECO:0000313" key="1">
    <source>
        <dbReference type="EMBL" id="MQT03877.1"/>
    </source>
</evidence>
<proteinExistence type="predicted"/>
<accession>A0A646KP86</accession>